<protein>
    <recommendedName>
        <fullName evidence="5">Copper-binding protein</fullName>
    </recommendedName>
</protein>
<feature type="signal peptide" evidence="2">
    <location>
        <begin position="1"/>
        <end position="32"/>
    </location>
</feature>
<evidence type="ECO:0000313" key="4">
    <source>
        <dbReference type="Proteomes" id="UP000094487"/>
    </source>
</evidence>
<proteinExistence type="predicted"/>
<dbReference type="InterPro" id="IPR021647">
    <property type="entry name" value="CusF_Ec"/>
</dbReference>
<evidence type="ECO:0000256" key="1">
    <source>
        <dbReference type="SAM" id="MobiDB-lite"/>
    </source>
</evidence>
<organism evidence="3 4">
    <name type="scientific">Sphingomonas turrisvirgatae</name>
    <dbReference type="NCBI Taxonomy" id="1888892"/>
    <lineage>
        <taxon>Bacteria</taxon>
        <taxon>Pseudomonadati</taxon>
        <taxon>Pseudomonadota</taxon>
        <taxon>Alphaproteobacteria</taxon>
        <taxon>Sphingomonadales</taxon>
        <taxon>Sphingomonadaceae</taxon>
        <taxon>Sphingomonas</taxon>
    </lineage>
</organism>
<name>A0A1E3LZP9_9SPHN</name>
<evidence type="ECO:0000256" key="2">
    <source>
        <dbReference type="SAM" id="SignalP"/>
    </source>
</evidence>
<dbReference type="InterPro" id="IPR042230">
    <property type="entry name" value="CusF_sf"/>
</dbReference>
<sequence>MKLGGIRTMKKIFSIAATSAVAAVSLGTSAVAQSGSTHGGMTPEQHKQMMAADGSDSEKVTHATGVVKTIDAAKGTITIAHDPIAAKKWPAMTMTFKLDKGVLGNVKAGQRVKFRFEGEGSYTVTKITRI</sequence>
<dbReference type="Gene3D" id="2.40.50.320">
    <property type="entry name" value="Copper binding periplasmic protein CusF"/>
    <property type="match status" value="1"/>
</dbReference>
<dbReference type="Pfam" id="PF11604">
    <property type="entry name" value="CusF_Ec"/>
    <property type="match status" value="1"/>
</dbReference>
<dbReference type="AlphaFoldDB" id="A0A1E3LZP9"/>
<feature type="chain" id="PRO_5009132234" description="Copper-binding protein" evidence="2">
    <location>
        <begin position="33"/>
        <end position="130"/>
    </location>
</feature>
<keyword evidence="2" id="KW-0732">Signal</keyword>
<accession>A0A1E3LZP9</accession>
<evidence type="ECO:0000313" key="3">
    <source>
        <dbReference type="EMBL" id="ODP39209.1"/>
    </source>
</evidence>
<keyword evidence="4" id="KW-1185">Reference proteome</keyword>
<feature type="region of interest" description="Disordered" evidence="1">
    <location>
        <begin position="32"/>
        <end position="58"/>
    </location>
</feature>
<dbReference type="Proteomes" id="UP000094487">
    <property type="component" value="Unassembled WGS sequence"/>
</dbReference>
<dbReference type="EMBL" id="MDDS01000007">
    <property type="protein sequence ID" value="ODP39209.1"/>
    <property type="molecule type" value="Genomic_DNA"/>
</dbReference>
<dbReference type="OrthoDB" id="5771277at2"/>
<reference evidence="3 4" key="1">
    <citation type="submission" date="2016-08" db="EMBL/GenBank/DDBJ databases">
        <title>Draft genome of the agarase producing Sphingomonas sp. MCT13.</title>
        <authorList>
            <person name="D'Andrea M.M."/>
            <person name="Rossolini G.M."/>
            <person name="Thaller M.C."/>
        </authorList>
    </citation>
    <scope>NUCLEOTIDE SEQUENCE [LARGE SCALE GENOMIC DNA]</scope>
    <source>
        <strain evidence="3 4">MCT13</strain>
    </source>
</reference>
<comment type="caution">
    <text evidence="3">The sequence shown here is derived from an EMBL/GenBank/DDBJ whole genome shotgun (WGS) entry which is preliminary data.</text>
</comment>
<evidence type="ECO:0008006" key="5">
    <source>
        <dbReference type="Google" id="ProtNLM"/>
    </source>
</evidence>
<dbReference type="STRING" id="1888892.BFL28_11730"/>
<gene>
    <name evidence="3" type="ORF">BFL28_11730</name>
</gene>